<dbReference type="PANTHER" id="PTHR43415:SF3">
    <property type="entry name" value="GNAT-FAMILY ACETYLTRANSFERASE"/>
    <property type="match status" value="1"/>
</dbReference>
<dbReference type="Gene3D" id="3.40.50.11190">
    <property type="match status" value="1"/>
</dbReference>
<organism evidence="2">
    <name type="scientific">hydrothermal vent metagenome</name>
    <dbReference type="NCBI Taxonomy" id="652676"/>
    <lineage>
        <taxon>unclassified sequences</taxon>
        <taxon>metagenomes</taxon>
        <taxon>ecological metagenomes</taxon>
    </lineage>
</organism>
<dbReference type="AlphaFoldDB" id="A0A1W1D4Z2"/>
<dbReference type="CDD" id="cd04301">
    <property type="entry name" value="NAT_SF"/>
    <property type="match status" value="1"/>
</dbReference>
<evidence type="ECO:0000313" key="2">
    <source>
        <dbReference type="EMBL" id="SFV75658.1"/>
    </source>
</evidence>
<sequence>MRDLVLASQYKNAEIIFATQELEGNINHKIIEAGYNIEILPSNDLKSLALVIEKYDVDMIVIDHYQIDYEFEKQLKNSYPHLKIMVFDDTYEKHYCDILLNHNIFAQSQRYKNLVPPHCEIRCGEKYTLLRDEFYQVKQLQKTKNEKFTLFLAMGGSDSQNLNIPILEVLKHFHNICINIITTTANKHLYQLQEYVQDKPNITLHINSNKVASLMYQSDFGILTPSVSVNEAYFLKVPFVAIQTEPNQKEVCNYLKQHNFIVLEQFNPTILTKKVQLIIDIIQSQLIPFQKLSLDEKKMILQWRNTPSISKWMYNKNIISLQEHLQYIESLDTKKDRVYFLVKKDDMPIGVVDLTQIKPQISAELGIYLNPNLKGYGKLLMHKIISYAFETLQLKTIYANVYKSNQKAIKLYEKFHFITQKTDEDFLYMELNNQ</sequence>
<dbReference type="EMBL" id="FPHP01000044">
    <property type="protein sequence ID" value="SFV75658.1"/>
    <property type="molecule type" value="Genomic_DNA"/>
</dbReference>
<dbReference type="Gene3D" id="3.40.50.2000">
    <property type="entry name" value="Glycogen Phosphorylase B"/>
    <property type="match status" value="1"/>
</dbReference>
<evidence type="ECO:0000259" key="1">
    <source>
        <dbReference type="PROSITE" id="PS51186"/>
    </source>
</evidence>
<dbReference type="NCBIfam" id="TIGR03590">
    <property type="entry name" value="PseG"/>
    <property type="match status" value="1"/>
</dbReference>
<keyword evidence="2" id="KW-0808">Transferase</keyword>
<proteinExistence type="predicted"/>
<dbReference type="SUPFAM" id="SSF55729">
    <property type="entry name" value="Acyl-CoA N-acyltransferases (Nat)"/>
    <property type="match status" value="1"/>
</dbReference>
<protein>
    <submittedName>
        <fullName evidence="2">N-Acetyltransferase PseH involved in the biosynthesis of pseudaminic acid</fullName>
    </submittedName>
</protein>
<dbReference type="InterPro" id="IPR000182">
    <property type="entry name" value="GNAT_dom"/>
</dbReference>
<dbReference type="Gene3D" id="3.40.630.30">
    <property type="match status" value="1"/>
</dbReference>
<dbReference type="GO" id="GO:0016747">
    <property type="term" value="F:acyltransferase activity, transferring groups other than amino-acyl groups"/>
    <property type="evidence" value="ECO:0007669"/>
    <property type="project" value="InterPro"/>
</dbReference>
<dbReference type="InterPro" id="IPR020023">
    <property type="entry name" value="PseG"/>
</dbReference>
<name>A0A1W1D4Z2_9ZZZZ</name>
<feature type="domain" description="N-acetyltransferase" evidence="1">
    <location>
        <begin position="287"/>
        <end position="434"/>
    </location>
</feature>
<dbReference type="Pfam" id="PF13302">
    <property type="entry name" value="Acetyltransf_3"/>
    <property type="match status" value="1"/>
</dbReference>
<reference evidence="2" key="1">
    <citation type="submission" date="2016-10" db="EMBL/GenBank/DDBJ databases">
        <authorList>
            <person name="de Groot N.N."/>
        </authorList>
    </citation>
    <scope>NUCLEOTIDE SEQUENCE</scope>
</reference>
<gene>
    <name evidence="2" type="ORF">MNB_SM-3-1073</name>
</gene>
<dbReference type="InterPro" id="IPR016181">
    <property type="entry name" value="Acyl_CoA_acyltransferase"/>
</dbReference>
<dbReference type="NCBIfam" id="TIGR03585">
    <property type="entry name" value="PseH"/>
    <property type="match status" value="1"/>
</dbReference>
<dbReference type="InterPro" id="IPR020036">
    <property type="entry name" value="PseH"/>
</dbReference>
<dbReference type="PANTHER" id="PTHR43415">
    <property type="entry name" value="SPERMIDINE N(1)-ACETYLTRANSFERASE"/>
    <property type="match status" value="1"/>
</dbReference>
<accession>A0A1W1D4Z2</accession>
<dbReference type="PROSITE" id="PS51186">
    <property type="entry name" value="GNAT"/>
    <property type="match status" value="1"/>
</dbReference>